<keyword evidence="3" id="KW-1185">Reference proteome</keyword>
<feature type="transmembrane region" description="Helical" evidence="1">
    <location>
        <begin position="29"/>
        <end position="51"/>
    </location>
</feature>
<dbReference type="EMBL" id="BA000028">
    <property type="protein sequence ID" value="BAC13206.1"/>
    <property type="molecule type" value="Genomic_DNA"/>
</dbReference>
<keyword evidence="1" id="KW-0472">Membrane</keyword>
<evidence type="ECO:0000313" key="2">
    <source>
        <dbReference type="EMBL" id="BAC13206.1"/>
    </source>
</evidence>
<dbReference type="RefSeq" id="WP_011065652.1">
    <property type="nucleotide sequence ID" value="NC_004193.1"/>
</dbReference>
<name>Q8ERQ1_OCEIH</name>
<evidence type="ECO:0008006" key="4">
    <source>
        <dbReference type="Google" id="ProtNLM"/>
    </source>
</evidence>
<dbReference type="KEGG" id="oih:OB1250"/>
<accession>Q8ERQ1</accession>
<keyword evidence="1" id="KW-1133">Transmembrane helix</keyword>
<dbReference type="Proteomes" id="UP000000822">
    <property type="component" value="Chromosome"/>
</dbReference>
<evidence type="ECO:0000313" key="3">
    <source>
        <dbReference type="Proteomes" id="UP000000822"/>
    </source>
</evidence>
<reference evidence="2 3" key="2">
    <citation type="journal article" date="2002" name="Nucleic Acids Res.">
        <title>Genome sequence of Oceanobacillus iheyensis isolated from the Iheya Ridge and its unexpected adaptive capabilities to extreme environments.</title>
        <authorList>
            <person name="Takami H."/>
            <person name="Takaki Y."/>
            <person name="Uchiyama I."/>
        </authorList>
    </citation>
    <scope>NUCLEOTIDE SEQUENCE [LARGE SCALE GENOMIC DNA]</scope>
    <source>
        <strain evidence="3">DSM 14371 / CIP 107618 / JCM 11309 / KCTC 3954 / HTE831</strain>
    </source>
</reference>
<proteinExistence type="predicted"/>
<sequence>MFLILLGGVFLSFIVFMFTFISSKKSGKYYLAPIVTFLFSIGIAAYSIIVIRGFEGMGYLFLAAGFLITSVIVTIFLPKLIRRKSSKQFKRSDKFSLVFLPIIFFSMIGLVIYSDQGYWIINQGSTDSYAEIEGYRVSTISEGNKQVSLLLGKDYTGKKIEVENVSKRGPTEITVNILEGEEEDKTPFIEIGLDEINEPLKVQTTEGLIFEPLSSNPRN</sequence>
<feature type="transmembrane region" description="Helical" evidence="1">
    <location>
        <begin position="57"/>
        <end position="77"/>
    </location>
</feature>
<dbReference type="AlphaFoldDB" id="Q8ERQ1"/>
<gene>
    <name evidence="2" type="ordered locus">OB1250</name>
</gene>
<feature type="transmembrane region" description="Helical" evidence="1">
    <location>
        <begin position="97"/>
        <end position="114"/>
    </location>
</feature>
<keyword evidence="1" id="KW-0812">Transmembrane</keyword>
<organism evidence="2 3">
    <name type="scientific">Oceanobacillus iheyensis (strain DSM 14371 / CIP 107618 / JCM 11309 / KCTC 3954 / HTE831)</name>
    <dbReference type="NCBI Taxonomy" id="221109"/>
    <lineage>
        <taxon>Bacteria</taxon>
        <taxon>Bacillati</taxon>
        <taxon>Bacillota</taxon>
        <taxon>Bacilli</taxon>
        <taxon>Bacillales</taxon>
        <taxon>Bacillaceae</taxon>
        <taxon>Oceanobacillus</taxon>
    </lineage>
</organism>
<dbReference type="STRING" id="221109.gene:10733490"/>
<reference evidence="2 3" key="1">
    <citation type="journal article" date="2001" name="FEMS Microbiol. Lett.">
        <title>Oceanobacillus iheyensis gen. nov., sp. nov., a deep-sea extremely halotolerant and alkaliphilic species isolated from a depth of 1050 m on the Iheya Ridge.</title>
        <authorList>
            <person name="Lu J."/>
            <person name="Nogi Y."/>
            <person name="Takami H."/>
        </authorList>
    </citation>
    <scope>NUCLEOTIDE SEQUENCE [LARGE SCALE GENOMIC DNA]</scope>
    <source>
        <strain evidence="3">DSM 14371 / CIP 107618 / JCM 11309 / KCTC 3954 / HTE831</strain>
    </source>
</reference>
<evidence type="ECO:0000256" key="1">
    <source>
        <dbReference type="SAM" id="Phobius"/>
    </source>
</evidence>
<dbReference type="OrthoDB" id="2720129at2"/>
<dbReference type="HOGENOM" id="CLU_1260376_0_0_9"/>
<dbReference type="eggNOG" id="ENOG5031N8U">
    <property type="taxonomic scope" value="Bacteria"/>
</dbReference>
<protein>
    <recommendedName>
        <fullName evidence="4">YesK-like protein</fullName>
    </recommendedName>
</protein>
<feature type="transmembrane region" description="Helical" evidence="1">
    <location>
        <begin position="6"/>
        <end position="22"/>
    </location>
</feature>